<reference evidence="2" key="1">
    <citation type="journal article" date="2008" name="Nat. Genet.">
        <title>The Pristionchus pacificus genome provides a unique perspective on nematode lifestyle and parasitism.</title>
        <authorList>
            <person name="Dieterich C."/>
            <person name="Clifton S.W."/>
            <person name="Schuster L.N."/>
            <person name="Chinwalla A."/>
            <person name="Delehaunty K."/>
            <person name="Dinkelacker I."/>
            <person name="Fulton L."/>
            <person name="Fulton R."/>
            <person name="Godfrey J."/>
            <person name="Minx P."/>
            <person name="Mitreva M."/>
            <person name="Roeseler W."/>
            <person name="Tian H."/>
            <person name="Witte H."/>
            <person name="Yang S.P."/>
            <person name="Wilson R.K."/>
            <person name="Sommer R.J."/>
        </authorList>
    </citation>
    <scope>NUCLEOTIDE SEQUENCE [LARGE SCALE GENOMIC DNA]</scope>
    <source>
        <strain evidence="2">PS312</strain>
    </source>
</reference>
<gene>
    <name evidence="1" type="primary">WBGene00273681</name>
</gene>
<dbReference type="EnsemblMetazoa" id="PPA35312.1">
    <property type="protein sequence ID" value="PPA35312.1"/>
    <property type="gene ID" value="WBGene00273681"/>
</dbReference>
<dbReference type="Proteomes" id="UP000005239">
    <property type="component" value="Unassembled WGS sequence"/>
</dbReference>
<organism evidence="1 2">
    <name type="scientific">Pristionchus pacificus</name>
    <name type="common">Parasitic nematode worm</name>
    <dbReference type="NCBI Taxonomy" id="54126"/>
    <lineage>
        <taxon>Eukaryota</taxon>
        <taxon>Metazoa</taxon>
        <taxon>Ecdysozoa</taxon>
        <taxon>Nematoda</taxon>
        <taxon>Chromadorea</taxon>
        <taxon>Rhabditida</taxon>
        <taxon>Rhabditina</taxon>
        <taxon>Diplogasteromorpha</taxon>
        <taxon>Diplogasteroidea</taxon>
        <taxon>Neodiplogasteridae</taxon>
        <taxon>Pristionchus</taxon>
    </lineage>
</organism>
<dbReference type="AlphaFoldDB" id="A0A2A6B7Y1"/>
<reference evidence="1" key="2">
    <citation type="submission" date="2022-06" db="UniProtKB">
        <authorList>
            <consortium name="EnsemblMetazoa"/>
        </authorList>
    </citation>
    <scope>IDENTIFICATION</scope>
    <source>
        <strain evidence="1">PS312</strain>
    </source>
</reference>
<sequence length="101" mass="11536">MLLQAHSRMQSTTTLLLILLFVFVSSVVSRGGFGGHGHFLVGGLLYFLMSRCKTLFLNKDISITLRSSYHHNHHRSSSTNDNFSFAPYLLLLIFAYRMLIR</sequence>
<accession>A0A2A6B7Y1</accession>
<name>A0A2A6B7Y1_PRIPA</name>
<accession>A0A8R1ULN1</accession>
<protein>
    <submittedName>
        <fullName evidence="1">Uncharacterized protein</fullName>
    </submittedName>
</protein>
<evidence type="ECO:0000313" key="1">
    <source>
        <dbReference type="EnsemblMetazoa" id="PPA35312.1"/>
    </source>
</evidence>
<proteinExistence type="predicted"/>
<evidence type="ECO:0000313" key="2">
    <source>
        <dbReference type="Proteomes" id="UP000005239"/>
    </source>
</evidence>
<keyword evidence="2" id="KW-1185">Reference proteome</keyword>